<dbReference type="EMBL" id="JAERQM010000008">
    <property type="protein sequence ID" value="MBU8546467.1"/>
    <property type="molecule type" value="Genomic_DNA"/>
</dbReference>
<keyword evidence="5" id="KW-1185">Reference proteome</keyword>
<dbReference type="PANTHER" id="PTHR43004:SF3">
    <property type="entry name" value="P-HYDROXYBENZOATE HYDROXYLASE"/>
    <property type="match status" value="1"/>
</dbReference>
<dbReference type="InterPro" id="IPR002938">
    <property type="entry name" value="FAD-bd"/>
</dbReference>
<dbReference type="RefSeq" id="WP_216878493.1">
    <property type="nucleotide sequence ID" value="NZ_JAERQM010000008.1"/>
</dbReference>
<keyword evidence="2" id="KW-0274">FAD</keyword>
<name>A0ABS6HCL3_9PROT</name>
<evidence type="ECO:0000256" key="1">
    <source>
        <dbReference type="ARBA" id="ARBA00022630"/>
    </source>
</evidence>
<reference evidence="4 5" key="1">
    <citation type="submission" date="2021-01" db="EMBL/GenBank/DDBJ databases">
        <title>Roseomonas sp. nov, a bacterium isolated from an oil production mixture in Yumen Oilfield.</title>
        <authorList>
            <person name="Wu D."/>
        </authorList>
    </citation>
    <scope>NUCLEOTIDE SEQUENCE [LARGE SCALE GENOMIC DNA]</scope>
    <source>
        <strain evidence="4 5">ROY-5-3</strain>
    </source>
</reference>
<proteinExistence type="predicted"/>
<accession>A0ABS6HCL3</accession>
<feature type="domain" description="FAD-binding" evidence="3">
    <location>
        <begin position="2"/>
        <end position="343"/>
    </location>
</feature>
<evidence type="ECO:0000256" key="2">
    <source>
        <dbReference type="ARBA" id="ARBA00022827"/>
    </source>
</evidence>
<evidence type="ECO:0000313" key="4">
    <source>
        <dbReference type="EMBL" id="MBU8546467.1"/>
    </source>
</evidence>
<dbReference type="PANTHER" id="PTHR43004">
    <property type="entry name" value="TRK SYSTEM POTASSIUM UPTAKE PROTEIN"/>
    <property type="match status" value="1"/>
</dbReference>
<keyword evidence="1" id="KW-0285">Flavoprotein</keyword>
<gene>
    <name evidence="4" type="ORF">JJQ90_22290</name>
</gene>
<organism evidence="4 5">
    <name type="scientific">Falsiroseomonas oleicola</name>
    <dbReference type="NCBI Taxonomy" id="2801474"/>
    <lineage>
        <taxon>Bacteria</taxon>
        <taxon>Pseudomonadati</taxon>
        <taxon>Pseudomonadota</taxon>
        <taxon>Alphaproteobacteria</taxon>
        <taxon>Acetobacterales</taxon>
        <taxon>Roseomonadaceae</taxon>
        <taxon>Falsiroseomonas</taxon>
    </lineage>
</organism>
<dbReference type="InterPro" id="IPR050641">
    <property type="entry name" value="RIFMO-like"/>
</dbReference>
<evidence type="ECO:0000313" key="5">
    <source>
        <dbReference type="Proteomes" id="UP000689967"/>
    </source>
</evidence>
<dbReference type="NCBIfam" id="NF006091">
    <property type="entry name" value="PRK08243.1"/>
    <property type="match status" value="1"/>
</dbReference>
<comment type="caution">
    <text evidence="4">The sequence shown here is derived from an EMBL/GenBank/DDBJ whole genome shotgun (WGS) entry which is preliminary data.</text>
</comment>
<dbReference type="Pfam" id="PF01494">
    <property type="entry name" value="FAD_binding_3"/>
    <property type="match status" value="1"/>
</dbReference>
<dbReference type="Proteomes" id="UP000689967">
    <property type="component" value="Unassembled WGS sequence"/>
</dbReference>
<evidence type="ECO:0000259" key="3">
    <source>
        <dbReference type="Pfam" id="PF01494"/>
    </source>
</evidence>
<sequence length="394" mass="43791">MRTQIGIIGAGPAGLLLSHLLHLAGIDSVVLEARSRAYVEERVRAGLLEQGSVDTLTEAGVGERLHRQGLAHHGIELRFDGKGHRIPLTELTGKVVTIYGQQEVVKDLIAARLAAGTRSGNPPILFEVADVAVHDVTSDSPRISFTHEGRAQVLDCLFIGGCDGFHGICRGAIPPEIIRTYDRIYPFAWLGILAHSRPVSEELIYARHSDGFALATMRSETVTRMYLQCTPDEDLSLWPDDRIWAELHKRLGCGPELQEGPIFQKGVTAMRSYVVEPMRHGRLFLAGDAAHIVPPTGAKGMNLAIADIRVLARGLERYFAKNDADLLEQYSQICLRRIWKGQRFSWWMTSMLHRFDGDDAFEHRVQVAELDYVATSRAAMTTLAENYVGLDYEV</sequence>
<protein>
    <submittedName>
        <fullName evidence="4">4-hydroxybenzoate 3-monooxygenase</fullName>
    </submittedName>
</protein>